<feature type="transmembrane region" description="Helical" evidence="2">
    <location>
        <begin position="21"/>
        <end position="40"/>
    </location>
</feature>
<dbReference type="OrthoDB" id="284128at2"/>
<evidence type="ECO:0000256" key="2">
    <source>
        <dbReference type="SAM" id="Phobius"/>
    </source>
</evidence>
<dbReference type="Proteomes" id="UP000316095">
    <property type="component" value="Unassembled WGS sequence"/>
</dbReference>
<feature type="coiled-coil region" evidence="1">
    <location>
        <begin position="135"/>
        <end position="197"/>
    </location>
</feature>
<keyword evidence="1" id="KW-0175">Coiled coil</keyword>
<organism evidence="3 4">
    <name type="scientific">Rubinisphaera italica</name>
    <dbReference type="NCBI Taxonomy" id="2527969"/>
    <lineage>
        <taxon>Bacteria</taxon>
        <taxon>Pseudomonadati</taxon>
        <taxon>Planctomycetota</taxon>
        <taxon>Planctomycetia</taxon>
        <taxon>Planctomycetales</taxon>
        <taxon>Planctomycetaceae</taxon>
        <taxon>Rubinisphaera</taxon>
    </lineage>
</organism>
<accession>A0A5C5XCS6</accession>
<protein>
    <submittedName>
        <fullName evidence="3">Uncharacterized protein</fullName>
    </submittedName>
</protein>
<gene>
    <name evidence="3" type="ORF">Pan54_15940</name>
</gene>
<dbReference type="RefSeq" id="WP_146502923.1">
    <property type="nucleotide sequence ID" value="NZ_SJPG01000001.1"/>
</dbReference>
<keyword evidence="4" id="KW-1185">Reference proteome</keyword>
<dbReference type="EMBL" id="SJPG01000001">
    <property type="protein sequence ID" value="TWT60866.1"/>
    <property type="molecule type" value="Genomic_DNA"/>
</dbReference>
<keyword evidence="2" id="KW-1133">Transmembrane helix</keyword>
<name>A0A5C5XCS6_9PLAN</name>
<comment type="caution">
    <text evidence="3">The sequence shown here is derived from an EMBL/GenBank/DDBJ whole genome shotgun (WGS) entry which is preliminary data.</text>
</comment>
<proteinExistence type="predicted"/>
<reference evidence="3 4" key="1">
    <citation type="submission" date="2019-02" db="EMBL/GenBank/DDBJ databases">
        <title>Deep-cultivation of Planctomycetes and their phenomic and genomic characterization uncovers novel biology.</title>
        <authorList>
            <person name="Wiegand S."/>
            <person name="Jogler M."/>
            <person name="Boedeker C."/>
            <person name="Pinto D."/>
            <person name="Vollmers J."/>
            <person name="Rivas-Marin E."/>
            <person name="Kohn T."/>
            <person name="Peeters S.H."/>
            <person name="Heuer A."/>
            <person name="Rast P."/>
            <person name="Oberbeckmann S."/>
            <person name="Bunk B."/>
            <person name="Jeske O."/>
            <person name="Meyerdierks A."/>
            <person name="Storesund J.E."/>
            <person name="Kallscheuer N."/>
            <person name="Luecker S."/>
            <person name="Lage O.M."/>
            <person name="Pohl T."/>
            <person name="Merkel B.J."/>
            <person name="Hornburger P."/>
            <person name="Mueller R.-W."/>
            <person name="Bruemmer F."/>
            <person name="Labrenz M."/>
            <person name="Spormann A.M."/>
            <person name="Op Den Camp H."/>
            <person name="Overmann J."/>
            <person name="Amann R."/>
            <person name="Jetten M.S.M."/>
            <person name="Mascher T."/>
            <person name="Medema M.H."/>
            <person name="Devos D.P."/>
            <person name="Kaster A.-K."/>
            <person name="Ovreas L."/>
            <person name="Rohde M."/>
            <person name="Galperin M.Y."/>
            <person name="Jogler C."/>
        </authorList>
    </citation>
    <scope>NUCLEOTIDE SEQUENCE [LARGE SCALE GENOMIC DNA]</scope>
    <source>
        <strain evidence="3 4">Pan54</strain>
    </source>
</reference>
<evidence type="ECO:0000313" key="3">
    <source>
        <dbReference type="EMBL" id="TWT60866.1"/>
    </source>
</evidence>
<evidence type="ECO:0000256" key="1">
    <source>
        <dbReference type="SAM" id="Coils"/>
    </source>
</evidence>
<keyword evidence="2" id="KW-0472">Membrane</keyword>
<dbReference type="AlphaFoldDB" id="A0A5C5XCS6"/>
<evidence type="ECO:0000313" key="4">
    <source>
        <dbReference type="Proteomes" id="UP000316095"/>
    </source>
</evidence>
<sequence>MARSRNNSNNLEAGSDSFLDIVANIVGILIILIVIAGVRMTQAPPSPVEVIEKIEEDIPQQPLILPPAPIDRVNIPKIAEIDTDTVSKSIPLIVRLGESEEFPLSPDKMPVVTIPKNMPEIDQLQNLLNVERLKKNELSIASQRQQSQLDQLNKTAELIEKKSLQLSNQITSLDKSKKEEEQSYLQLQGQLARLEEAPTDRQTLEHQVVPVTRVVDGKEWHFELRENRISYIPLDELIDQVMSRVRQRLQWIAQYGDYEGLVGPVAGYSVRFMAGPDQRTMTDELTFGRSQMRISLQKWELVPSSTTNRETLEDAEKAGSLFRTELQRISRDDTITFWVYPDSFELYSSLVRIAQTEGYQIAARPLPIGKLIGGSPQGSRSLGQ</sequence>
<keyword evidence="2" id="KW-0812">Transmembrane</keyword>